<evidence type="ECO:0000313" key="5">
    <source>
        <dbReference type="EMBL" id="QDU70486.1"/>
    </source>
</evidence>
<reference evidence="5 6" key="1">
    <citation type="submission" date="2019-02" db="EMBL/GenBank/DDBJ databases">
        <title>Deep-cultivation of Planctomycetes and their phenomic and genomic characterization uncovers novel biology.</title>
        <authorList>
            <person name="Wiegand S."/>
            <person name="Jogler M."/>
            <person name="Boedeker C."/>
            <person name="Pinto D."/>
            <person name="Vollmers J."/>
            <person name="Rivas-Marin E."/>
            <person name="Kohn T."/>
            <person name="Peeters S.H."/>
            <person name="Heuer A."/>
            <person name="Rast P."/>
            <person name="Oberbeckmann S."/>
            <person name="Bunk B."/>
            <person name="Jeske O."/>
            <person name="Meyerdierks A."/>
            <person name="Storesund J.E."/>
            <person name="Kallscheuer N."/>
            <person name="Luecker S."/>
            <person name="Lage O.M."/>
            <person name="Pohl T."/>
            <person name="Merkel B.J."/>
            <person name="Hornburger P."/>
            <person name="Mueller R.-W."/>
            <person name="Bruemmer F."/>
            <person name="Labrenz M."/>
            <person name="Spormann A.M."/>
            <person name="Op den Camp H."/>
            <person name="Overmann J."/>
            <person name="Amann R."/>
            <person name="Jetten M.S.M."/>
            <person name="Mascher T."/>
            <person name="Medema M.H."/>
            <person name="Devos D.P."/>
            <person name="Kaster A.-K."/>
            <person name="Ovreas L."/>
            <person name="Rohde M."/>
            <person name="Galperin M.Y."/>
            <person name="Jogler C."/>
        </authorList>
    </citation>
    <scope>NUCLEOTIDE SEQUENCE [LARGE SCALE GENOMIC DNA]</scope>
    <source>
        <strain evidence="5 6">Pan265</strain>
    </source>
</reference>
<dbReference type="EMBL" id="CP036280">
    <property type="protein sequence ID" value="QDU70486.1"/>
    <property type="molecule type" value="Genomic_DNA"/>
</dbReference>
<dbReference type="InterPro" id="IPR000843">
    <property type="entry name" value="HTH_LacI"/>
</dbReference>
<dbReference type="GO" id="GO:0003700">
    <property type="term" value="F:DNA-binding transcription factor activity"/>
    <property type="evidence" value="ECO:0007669"/>
    <property type="project" value="TreeGrafter"/>
</dbReference>
<evidence type="ECO:0000256" key="1">
    <source>
        <dbReference type="ARBA" id="ARBA00023015"/>
    </source>
</evidence>
<dbReference type="Pfam" id="PF00356">
    <property type="entry name" value="LacI"/>
    <property type="match status" value="1"/>
</dbReference>
<keyword evidence="1" id="KW-0805">Transcription regulation</keyword>
<dbReference type="InterPro" id="IPR028082">
    <property type="entry name" value="Peripla_BP_I"/>
</dbReference>
<name>A0A518BU54_9BACT</name>
<dbReference type="KEGG" id="mcad:Pan265_03140"/>
<dbReference type="SUPFAM" id="SSF53822">
    <property type="entry name" value="Periplasmic binding protein-like I"/>
    <property type="match status" value="1"/>
</dbReference>
<feature type="domain" description="HTH lacI-type" evidence="4">
    <location>
        <begin position="2"/>
        <end position="60"/>
    </location>
</feature>
<proteinExistence type="predicted"/>
<organism evidence="5 6">
    <name type="scientific">Mucisphaera calidilacus</name>
    <dbReference type="NCBI Taxonomy" id="2527982"/>
    <lineage>
        <taxon>Bacteria</taxon>
        <taxon>Pseudomonadati</taxon>
        <taxon>Planctomycetota</taxon>
        <taxon>Phycisphaerae</taxon>
        <taxon>Phycisphaerales</taxon>
        <taxon>Phycisphaeraceae</taxon>
        <taxon>Mucisphaera</taxon>
    </lineage>
</organism>
<dbReference type="PANTHER" id="PTHR30146:SF109">
    <property type="entry name" value="HTH-TYPE TRANSCRIPTIONAL REGULATOR GALS"/>
    <property type="match status" value="1"/>
</dbReference>
<dbReference type="CDD" id="cd06267">
    <property type="entry name" value="PBP1_LacI_sugar_binding-like"/>
    <property type="match status" value="1"/>
</dbReference>
<dbReference type="AlphaFoldDB" id="A0A518BU54"/>
<gene>
    <name evidence="5" type="primary">exuR_1</name>
    <name evidence="5" type="ORF">Pan265_03140</name>
</gene>
<dbReference type="InterPro" id="IPR046335">
    <property type="entry name" value="LacI/GalR-like_sensor"/>
</dbReference>
<dbReference type="InterPro" id="IPR010982">
    <property type="entry name" value="Lambda_DNA-bd_dom_sf"/>
</dbReference>
<dbReference type="SMART" id="SM00354">
    <property type="entry name" value="HTH_LACI"/>
    <property type="match status" value="1"/>
</dbReference>
<dbReference type="Gene3D" id="3.40.50.2300">
    <property type="match status" value="2"/>
</dbReference>
<dbReference type="RefSeq" id="WP_236254558.1">
    <property type="nucleotide sequence ID" value="NZ_CP036280.1"/>
</dbReference>
<keyword evidence="3" id="KW-0804">Transcription</keyword>
<dbReference type="Pfam" id="PF13377">
    <property type="entry name" value="Peripla_BP_3"/>
    <property type="match status" value="1"/>
</dbReference>
<dbReference type="PANTHER" id="PTHR30146">
    <property type="entry name" value="LACI-RELATED TRANSCRIPTIONAL REPRESSOR"/>
    <property type="match status" value="1"/>
</dbReference>
<keyword evidence="6" id="KW-1185">Reference proteome</keyword>
<dbReference type="GO" id="GO:0000976">
    <property type="term" value="F:transcription cis-regulatory region binding"/>
    <property type="evidence" value="ECO:0007669"/>
    <property type="project" value="TreeGrafter"/>
</dbReference>
<evidence type="ECO:0000256" key="2">
    <source>
        <dbReference type="ARBA" id="ARBA00023125"/>
    </source>
</evidence>
<dbReference type="PROSITE" id="PS50932">
    <property type="entry name" value="HTH_LACI_2"/>
    <property type="match status" value="1"/>
</dbReference>
<accession>A0A518BU54</accession>
<evidence type="ECO:0000256" key="3">
    <source>
        <dbReference type="ARBA" id="ARBA00023163"/>
    </source>
</evidence>
<dbReference type="PROSITE" id="PS00356">
    <property type="entry name" value="HTH_LACI_1"/>
    <property type="match status" value="1"/>
</dbReference>
<dbReference type="Proteomes" id="UP000320386">
    <property type="component" value="Chromosome"/>
</dbReference>
<dbReference type="Gene3D" id="1.10.260.40">
    <property type="entry name" value="lambda repressor-like DNA-binding domains"/>
    <property type="match status" value="1"/>
</dbReference>
<dbReference type="SUPFAM" id="SSF47413">
    <property type="entry name" value="lambda repressor-like DNA-binding domains"/>
    <property type="match status" value="1"/>
</dbReference>
<keyword evidence="2" id="KW-0238">DNA-binding</keyword>
<sequence length="342" mass="37191">MATIKEIAKLAGVSHVTVSKVLGGEIPVSRPAAVRRAKKIQQIADELGYRPNHTAQALRTGRTGLIAVLGNTPLSFDDHNLEEANILRRVAAMLREEGLNLSAQLCDRAEKNGLLPPWRVDAAILIAAYSSDQTEDVEKDGLPYVAFNGECGPNGSSVQFDDKAGVLMAMRALRRVGHERIAYMSNYKPYDHRSVPLRLEGYHEAMREAGQEPLPTYPNGGVSESEVAEHLGMLVREHGCTAIVCWDPWVALYAYRAAREIGLDLPGDLSVIAFNDTPLGSQALQPRLSAVTRPVEATARAMVELLNERMSSDVVAARSITVTPDVVVRESIAPPRQRGGVS</sequence>
<dbReference type="CDD" id="cd01392">
    <property type="entry name" value="HTH_LacI"/>
    <property type="match status" value="1"/>
</dbReference>
<evidence type="ECO:0000259" key="4">
    <source>
        <dbReference type="PROSITE" id="PS50932"/>
    </source>
</evidence>
<protein>
    <submittedName>
        <fullName evidence="5">Putative HTH-type transcriptional repressor ExuR</fullName>
    </submittedName>
</protein>
<evidence type="ECO:0000313" key="6">
    <source>
        <dbReference type="Proteomes" id="UP000320386"/>
    </source>
</evidence>